<accession>A0ABN4A7L1</accession>
<gene>
    <name evidence="1" type="ordered locus">Rsl_1579</name>
</gene>
<evidence type="ECO:0000313" key="2">
    <source>
        <dbReference type="Proteomes" id="UP000005443"/>
    </source>
</evidence>
<reference evidence="1 2" key="1">
    <citation type="journal article" date="2012" name="J. Bacteriol.">
        <title>Complete genome sequence of Rickettsia slovaca, the agent of tick-borne lymphadenitis.</title>
        <authorList>
            <person name="Fournier P.E."/>
            <person name="El Karkouri K."/>
            <person name="Robert C."/>
            <person name="Medigue C."/>
            <person name="Raoult D."/>
        </authorList>
    </citation>
    <scope>NUCLEOTIDE SEQUENCE [LARGE SCALE GENOMIC DNA]</scope>
    <source>
        <strain evidence="1 2">13-B</strain>
    </source>
</reference>
<name>A0ABN4A7L1_RICS1</name>
<organism evidence="1 2">
    <name type="scientific">Rickettsia slovaca (strain 13-B)</name>
    <dbReference type="NCBI Taxonomy" id="941638"/>
    <lineage>
        <taxon>Bacteria</taxon>
        <taxon>Pseudomonadati</taxon>
        <taxon>Pseudomonadota</taxon>
        <taxon>Alphaproteobacteria</taxon>
        <taxon>Rickettsiales</taxon>
        <taxon>Rickettsiaceae</taxon>
        <taxon>Rickettsieae</taxon>
        <taxon>Rickettsia</taxon>
        <taxon>spotted fever group</taxon>
    </lineage>
</organism>
<keyword evidence="2" id="KW-1185">Reference proteome</keyword>
<proteinExistence type="predicted"/>
<protein>
    <submittedName>
        <fullName evidence="1">Uncharacterized protein</fullName>
    </submittedName>
</protein>
<dbReference type="EMBL" id="CP002428">
    <property type="protein sequence ID" value="AEV92163.1"/>
    <property type="molecule type" value="Genomic_DNA"/>
</dbReference>
<dbReference type="Proteomes" id="UP000005443">
    <property type="component" value="Chromosome"/>
</dbReference>
<evidence type="ECO:0000313" key="1">
    <source>
        <dbReference type="EMBL" id="AEV92163.1"/>
    </source>
</evidence>
<sequence length="47" mass="5823">MKILTKQSSKKCIAFFYYFPRLSSRWDYAPPRNDDLMKYHNAHYQDF</sequence>